<dbReference type="EMBL" id="JAHHHV010000027">
    <property type="protein sequence ID" value="MBW4465003.1"/>
    <property type="molecule type" value="Genomic_DNA"/>
</dbReference>
<reference evidence="1" key="1">
    <citation type="submission" date="2021-05" db="EMBL/GenBank/DDBJ databases">
        <authorList>
            <person name="Pietrasiak N."/>
            <person name="Ward R."/>
            <person name="Stajich J.E."/>
            <person name="Kurbessoian T."/>
        </authorList>
    </citation>
    <scope>NUCLEOTIDE SEQUENCE</scope>
    <source>
        <strain evidence="1">GSE-TBD4-15B</strain>
    </source>
</reference>
<evidence type="ECO:0000313" key="1">
    <source>
        <dbReference type="EMBL" id="MBW4465003.1"/>
    </source>
</evidence>
<name>A0A951P995_9CYAN</name>
<gene>
    <name evidence="1" type="ORF">KME07_06125</name>
</gene>
<evidence type="ECO:0000313" key="2">
    <source>
        <dbReference type="Proteomes" id="UP000707356"/>
    </source>
</evidence>
<sequence>MSRVNVSVTVDDAHQEQMMEVAAGLQAAGMQVEQTLETIGVITGSCESSQISSLSGVAGVATVERGQEVQLPPSDSPLQ</sequence>
<dbReference type="Proteomes" id="UP000707356">
    <property type="component" value="Unassembled WGS sequence"/>
</dbReference>
<dbReference type="AlphaFoldDB" id="A0A951P995"/>
<organism evidence="1 2">
    <name type="scientific">Pegethrix bostrychoides GSE-TBD4-15B</name>
    <dbReference type="NCBI Taxonomy" id="2839662"/>
    <lineage>
        <taxon>Bacteria</taxon>
        <taxon>Bacillati</taxon>
        <taxon>Cyanobacteriota</taxon>
        <taxon>Cyanophyceae</taxon>
        <taxon>Oculatellales</taxon>
        <taxon>Oculatellaceae</taxon>
        <taxon>Pegethrix</taxon>
    </lineage>
</organism>
<comment type="caution">
    <text evidence="1">The sequence shown here is derived from an EMBL/GenBank/DDBJ whole genome shotgun (WGS) entry which is preliminary data.</text>
</comment>
<proteinExistence type="predicted"/>
<reference evidence="1" key="2">
    <citation type="journal article" date="2022" name="Microbiol. Resour. Announc.">
        <title>Metagenome Sequencing to Explore Phylogenomics of Terrestrial Cyanobacteria.</title>
        <authorList>
            <person name="Ward R.D."/>
            <person name="Stajich J.E."/>
            <person name="Johansen J.R."/>
            <person name="Huntemann M."/>
            <person name="Clum A."/>
            <person name="Foster B."/>
            <person name="Foster B."/>
            <person name="Roux S."/>
            <person name="Palaniappan K."/>
            <person name="Varghese N."/>
            <person name="Mukherjee S."/>
            <person name="Reddy T.B.K."/>
            <person name="Daum C."/>
            <person name="Copeland A."/>
            <person name="Chen I.A."/>
            <person name="Ivanova N.N."/>
            <person name="Kyrpides N.C."/>
            <person name="Shapiro N."/>
            <person name="Eloe-Fadrosh E.A."/>
            <person name="Pietrasiak N."/>
        </authorList>
    </citation>
    <scope>NUCLEOTIDE SEQUENCE</scope>
    <source>
        <strain evidence="1">GSE-TBD4-15B</strain>
    </source>
</reference>
<protein>
    <submittedName>
        <fullName evidence="1">Ketohydroxyglutarate aldolase</fullName>
    </submittedName>
</protein>
<accession>A0A951P995</accession>